<dbReference type="Gene3D" id="2.60.40.3100">
    <property type="entry name" value="Arylsulphate sulphotransferase monomer, N-terminal domain"/>
    <property type="match status" value="1"/>
</dbReference>
<name>A0ABQ6PMJ9_9BACT</name>
<dbReference type="PANTHER" id="PTHR35340">
    <property type="entry name" value="PQQ ENZYME REPEAT PROTEIN-RELATED"/>
    <property type="match status" value="1"/>
</dbReference>
<evidence type="ECO:0000313" key="2">
    <source>
        <dbReference type="EMBL" id="GMQ29189.1"/>
    </source>
</evidence>
<organism evidence="2 3">
    <name type="scientific">Algoriphagus confluentis</name>
    <dbReference type="NCBI Taxonomy" id="1697556"/>
    <lineage>
        <taxon>Bacteria</taxon>
        <taxon>Pseudomonadati</taxon>
        <taxon>Bacteroidota</taxon>
        <taxon>Cytophagia</taxon>
        <taxon>Cytophagales</taxon>
        <taxon>Cyclobacteriaceae</taxon>
        <taxon>Algoriphagus</taxon>
    </lineage>
</organism>
<dbReference type="EMBL" id="BTPD01000005">
    <property type="protein sequence ID" value="GMQ29189.1"/>
    <property type="molecule type" value="Genomic_DNA"/>
</dbReference>
<gene>
    <name evidence="2" type="ORF">Aconfl_18320</name>
</gene>
<accession>A0ABQ6PMJ9</accession>
<evidence type="ECO:0000259" key="1">
    <source>
        <dbReference type="Pfam" id="PF17425"/>
    </source>
</evidence>
<protein>
    <submittedName>
        <fullName evidence="2">Aryl-sulfate sulfotransferase</fullName>
    </submittedName>
</protein>
<sequence length="604" mass="68628">MILGIILVYPMKLNYSYLLILLLIFSLGCEEEEDFIPTPGVLYTSSDAINRFTEMEEAGLLVVNTNFSEEVFHLVLENRDTLKLDARIVDEYLSKPTEWSTQIKFKDGKIGNVPSLGSNMNILPEQIQINPSGYGPLSAKITVSMPVKGKFRFRILGKNGPKSDLTFSPATFSKDHQLDVFGLYGNHENTVEITFLGNSGNERIKNSLTLTTLPLPEKLPLIEVDVANREAMEGDLTLVSYRGLGIPFMPFIMDSFGDIRWYLNYSEHPVLNRLSYGCGIEPLLNGNLYFGEDTLHEVFEIDFHGNVVNSWKFEGYTFHHNVIEKSNGNLLVAASKNTSQHLNGKTTINDIILELDRASGQILKEWDLKQCLDENRTVWMNNLGNAVVNWLHNNGLYYDPNDDSIIITARFQGAMKITSDNRVKWILAPHLGWGTDRNGVDLNTKLLQPLDQNNQPISDLDVLEGRTNHPDFEWAWYPHAPLVKSKGVFMFFDNGDTRNYSTSELYSRAVEYRIDEEKMTVKQVWQYGKERGIETYSRIQSDVDYLPNKNNVLFIPGWNVNNGGKFGGKVVEVDYSTREVVFEARISPSSGQQALHRAEKISFY</sequence>
<keyword evidence="3" id="KW-1185">Reference proteome</keyword>
<comment type="caution">
    <text evidence="2">The sequence shown here is derived from an EMBL/GenBank/DDBJ whole genome shotgun (WGS) entry which is preliminary data.</text>
</comment>
<dbReference type="InterPro" id="IPR010262">
    <property type="entry name" value="Arylsulfotransferase_bact"/>
</dbReference>
<dbReference type="PANTHER" id="PTHR35340:SF10">
    <property type="entry name" value="CYTOPLASMIC PROTEIN"/>
    <property type="match status" value="1"/>
</dbReference>
<dbReference type="InterPro" id="IPR053143">
    <property type="entry name" value="Arylsulfate_ST"/>
</dbReference>
<dbReference type="InterPro" id="IPR038477">
    <property type="entry name" value="ASST_N_sf"/>
</dbReference>
<dbReference type="InterPro" id="IPR035391">
    <property type="entry name" value="Arylsulfotran_N"/>
</dbReference>
<reference evidence="2 3" key="1">
    <citation type="submission" date="2023-08" db="EMBL/GenBank/DDBJ databases">
        <title>Draft genome sequence of Algoriphagus confluentis.</title>
        <authorList>
            <person name="Takatani N."/>
            <person name="Hosokawa M."/>
            <person name="Sawabe T."/>
        </authorList>
    </citation>
    <scope>NUCLEOTIDE SEQUENCE [LARGE SCALE GENOMIC DNA]</scope>
    <source>
        <strain evidence="2 3">NBRC 111222</strain>
    </source>
</reference>
<dbReference type="Pfam" id="PF17425">
    <property type="entry name" value="Arylsulfotran_N"/>
    <property type="match status" value="1"/>
</dbReference>
<evidence type="ECO:0000313" key="3">
    <source>
        <dbReference type="Proteomes" id="UP001338309"/>
    </source>
</evidence>
<dbReference type="Pfam" id="PF05935">
    <property type="entry name" value="Arylsulfotrans"/>
    <property type="match status" value="1"/>
</dbReference>
<dbReference type="SUPFAM" id="SSF101898">
    <property type="entry name" value="NHL repeat"/>
    <property type="match status" value="1"/>
</dbReference>
<proteinExistence type="predicted"/>
<feature type="domain" description="Arylsulfotransferase N-terminal" evidence="1">
    <location>
        <begin position="127"/>
        <end position="212"/>
    </location>
</feature>
<dbReference type="Proteomes" id="UP001338309">
    <property type="component" value="Unassembled WGS sequence"/>
</dbReference>